<dbReference type="SMART" id="SM00060">
    <property type="entry name" value="FN3"/>
    <property type="match status" value="2"/>
</dbReference>
<gene>
    <name evidence="4" type="ORF">ACFSY7_18420</name>
</gene>
<dbReference type="Pfam" id="PF00041">
    <property type="entry name" value="fn3"/>
    <property type="match status" value="1"/>
</dbReference>
<evidence type="ECO:0000259" key="3">
    <source>
        <dbReference type="PROSITE" id="PS51841"/>
    </source>
</evidence>
<protein>
    <submittedName>
        <fullName evidence="4">Metallophosphoesterase</fullName>
    </submittedName>
</protein>
<evidence type="ECO:0000259" key="2">
    <source>
        <dbReference type="PROSITE" id="PS50853"/>
    </source>
</evidence>
<evidence type="ECO:0000256" key="1">
    <source>
        <dbReference type="SAM" id="SignalP"/>
    </source>
</evidence>
<feature type="domain" description="LTD" evidence="3">
    <location>
        <begin position="138"/>
        <end position="279"/>
    </location>
</feature>
<dbReference type="EMBL" id="JBHUOR010000140">
    <property type="protein sequence ID" value="MFD2870474.1"/>
    <property type="molecule type" value="Genomic_DNA"/>
</dbReference>
<keyword evidence="5" id="KW-1185">Reference proteome</keyword>
<comment type="caution">
    <text evidence="4">The sequence shown here is derived from an EMBL/GenBank/DDBJ whole genome shotgun (WGS) entry which is preliminary data.</text>
</comment>
<dbReference type="CDD" id="cd00063">
    <property type="entry name" value="FN3"/>
    <property type="match status" value="1"/>
</dbReference>
<reference evidence="5" key="1">
    <citation type="journal article" date="2019" name="Int. J. Syst. Evol. Microbiol.">
        <title>The Global Catalogue of Microorganisms (GCM) 10K type strain sequencing project: providing services to taxonomists for standard genome sequencing and annotation.</title>
        <authorList>
            <consortium name="The Broad Institute Genomics Platform"/>
            <consortium name="The Broad Institute Genome Sequencing Center for Infectious Disease"/>
            <person name="Wu L."/>
            <person name="Ma J."/>
        </authorList>
    </citation>
    <scope>NUCLEOTIDE SEQUENCE [LARGE SCALE GENOMIC DNA]</scope>
    <source>
        <strain evidence="5">KCTC 33522</strain>
    </source>
</reference>
<proteinExistence type="predicted"/>
<evidence type="ECO:0000313" key="4">
    <source>
        <dbReference type="EMBL" id="MFD2870474.1"/>
    </source>
</evidence>
<dbReference type="PROSITE" id="PS51841">
    <property type="entry name" value="LTD"/>
    <property type="match status" value="1"/>
</dbReference>
<feature type="signal peptide" evidence="1">
    <location>
        <begin position="1"/>
        <end position="22"/>
    </location>
</feature>
<dbReference type="PANTHER" id="PTHR43143">
    <property type="entry name" value="METALLOPHOSPHOESTERASE, CALCINEURIN SUPERFAMILY"/>
    <property type="match status" value="1"/>
</dbReference>
<dbReference type="InterPro" id="IPR004843">
    <property type="entry name" value="Calcineurin-like_PHP"/>
</dbReference>
<dbReference type="Proteomes" id="UP001597568">
    <property type="component" value="Unassembled WGS sequence"/>
</dbReference>
<dbReference type="RefSeq" id="WP_380149110.1">
    <property type="nucleotide sequence ID" value="NZ_JBHUOR010000140.1"/>
</dbReference>
<dbReference type="PANTHER" id="PTHR43143:SF5">
    <property type="entry name" value="SECRETED PROTEIN"/>
    <property type="match status" value="1"/>
</dbReference>
<dbReference type="InterPro" id="IPR036116">
    <property type="entry name" value="FN3_sf"/>
</dbReference>
<accession>A0ABW5Y558</accession>
<keyword evidence="1" id="KW-0732">Signal</keyword>
<dbReference type="SUPFAM" id="SSF56300">
    <property type="entry name" value="Metallo-dependent phosphatases"/>
    <property type="match status" value="1"/>
</dbReference>
<dbReference type="InterPro" id="IPR001322">
    <property type="entry name" value="Lamin_tail_dom"/>
</dbReference>
<sequence length="1542" mass="172736">MKKIVKNILTASAIITSTTLIATEGHAANAQQTIPFNTLNLSSIINPNSTSSFIHTPPESAGPLQDLTISTAFNSSSVSNVVLNYHTELDNEWKQLEMVQVNNKYEAVLTPDLRQGQNITYYMTATVNGDQEYSDEFTVYENQPEYKPEKVPSLLITEVMARTTKIGDTEAYEYIEVYNNSTSTINLKDYNIQYRYPSKGAKGDLVWPVQQKGDLNLEPGKAMVFWITNDGNRQLSIQDFNAHYQTALEEGKQVVRIEGSGLTNGSYRGVAIATNTRTDISTAFYNQDEKNLDVGLNQAIVYAYPIDGKKRMRIISSKETAGTPGIVEGFQVPTQSVTLAQSYYPPVIYDNTEAENFSTEEDAHLAFELRADTDVKTATFYYKRNGDADYRPLNMKKGTDGLYHAIIPRADLIGHSLFKYYVVASDGDKQTKTSPRAIEILGNEKISGLQMNVENSTLLTKTVNIKAMHSKTPTASKMTIDGTDVTSKMTYELPAGAYFAFETNQTANYYKNAVTIGKTVLKTFDDRYDDFTAITVPVESKYFTKGDNRTFQVRAGSKDSAFDTSGANLNDILVRNMRLVLNDGTTLYPKNYMDPTKIIEIGDAGNTPTFIEPIFEIPDNAYNAKTYQLDTTTLKDGEHTIVSKNGKSKKTAKVIVDNTAPTINSSIANKETYKGAFTINAEIIDANATDGATATLDGEPIELPYDTSSAALSAGEHTIVFQATDRLGNSASKTVKFTTKEEMPYEPLLVGPTINSTTENTAPLLNVKVSDPTNDNVDVAFNRGYSYEATNNNVTVVENNAEKEPPDELASLGEVEVYDKEAVAATDGNYVTTKSIEKFPYHRFKLNLDANVTAEDEIEVNWEGKSLVGRKVTMYIWNYDRAKWEAKIWKIAENEKNFKLNTVVKGTQYTRYNEVQVMVQDEIASTNQFDYSFVWMSDTQYYSKSYPAIYKRMTEWVAQQANPLNIKYVFHTGDLVDTYDSAKQWKVADAAMQTLDTAGVPYGVLAGNHDVMSVTHKESDYTNYNKYFGESRFVNKNYYGGSYKNNRGHYDLISEKGTSYIMMYMGWEIGEEEVAWMNSVLKKYPERKAILNFHEYLGTDGKRTDTGNYLFDKVVKPNKNVLAVLSGHLSDAEILISPIDDDGDGRTDRKVHQLLMDYQSGAEGGQGFLRLLKVNPISNKINVETYSPYLNKNNYYDPEDYPEKDQFEMAIDIAPREKMVATDSIYFNVYTNEPINKLYDVADGETVQARWRGLQSNTNYSWYVKVTDEFGGEKRSPVWNFTTGTGSDTTDYAKNITVKTADGQVIASQKAESGYEIPLPKQENAVLEGLYNDAAFTTKVSRNEKFSEDKTVYAKFVTAPPQPTLQVTKITYNSAKLSWEASDGATKYEVYRALKKDGEYEKVATTTATAITDKKLATGTTYYYKIRALTEINGIVLKSELSSAFAVKPRPATSTLAALTKKGLTVSGSYKKVTGAEKYVVYRSTNDGLFKKIKTLDTKTVKFTDKTVKKGNTYTYKVRSYRTENGKKYYSSYSNIRSIRIH</sequence>
<evidence type="ECO:0000313" key="5">
    <source>
        <dbReference type="Proteomes" id="UP001597568"/>
    </source>
</evidence>
<dbReference type="Gene3D" id="2.60.40.10">
    <property type="entry name" value="Immunoglobulins"/>
    <property type="match status" value="2"/>
</dbReference>
<dbReference type="InterPro" id="IPR003961">
    <property type="entry name" value="FN3_dom"/>
</dbReference>
<dbReference type="InterPro" id="IPR051918">
    <property type="entry name" value="STPP_CPPED1"/>
</dbReference>
<feature type="chain" id="PRO_5045301041" evidence="1">
    <location>
        <begin position="23"/>
        <end position="1542"/>
    </location>
</feature>
<dbReference type="Pfam" id="PF00932">
    <property type="entry name" value="LTD"/>
    <property type="match status" value="1"/>
</dbReference>
<dbReference type="SUPFAM" id="SSF49265">
    <property type="entry name" value="Fibronectin type III"/>
    <property type="match status" value="1"/>
</dbReference>
<dbReference type="Pfam" id="PF00149">
    <property type="entry name" value="Metallophos"/>
    <property type="match status" value="1"/>
</dbReference>
<organism evidence="4 5">
    <name type="scientific">Kurthia populi</name>
    <dbReference type="NCBI Taxonomy" id="1562132"/>
    <lineage>
        <taxon>Bacteria</taxon>
        <taxon>Bacillati</taxon>
        <taxon>Bacillota</taxon>
        <taxon>Bacilli</taxon>
        <taxon>Bacillales</taxon>
        <taxon>Caryophanaceae</taxon>
        <taxon>Kurthia</taxon>
    </lineage>
</organism>
<dbReference type="InterPro" id="IPR013783">
    <property type="entry name" value="Ig-like_fold"/>
</dbReference>
<dbReference type="PROSITE" id="PS50853">
    <property type="entry name" value="FN3"/>
    <property type="match status" value="1"/>
</dbReference>
<dbReference type="InterPro" id="IPR029052">
    <property type="entry name" value="Metallo-depent_PP-like"/>
</dbReference>
<name>A0ABW5Y558_9BACL</name>
<dbReference type="Gene3D" id="3.60.21.10">
    <property type="match status" value="1"/>
</dbReference>
<feature type="domain" description="Fibronectin type-III" evidence="2">
    <location>
        <begin position="1360"/>
        <end position="1452"/>
    </location>
</feature>